<gene>
    <name evidence="2" type="ORF">TJEJU_0341</name>
</gene>
<proteinExistence type="predicted"/>
<dbReference type="KEGG" id="tje:TJEJU_0341"/>
<keyword evidence="3" id="KW-1185">Reference proteome</keyword>
<evidence type="ECO:0000256" key="1">
    <source>
        <dbReference type="SAM" id="Coils"/>
    </source>
</evidence>
<dbReference type="RefSeq" id="WP_095069004.1">
    <property type="nucleotide sequence ID" value="NZ_LT899436.1"/>
</dbReference>
<dbReference type="Proteomes" id="UP000215214">
    <property type="component" value="Chromosome TJEJU"/>
</dbReference>
<dbReference type="AlphaFoldDB" id="A0A238U6Y5"/>
<dbReference type="EMBL" id="LT899436">
    <property type="protein sequence ID" value="SNR14140.1"/>
    <property type="molecule type" value="Genomic_DNA"/>
</dbReference>
<name>A0A238U6Y5_9FLAO</name>
<keyword evidence="1" id="KW-0175">Coiled coil</keyword>
<dbReference type="OrthoDB" id="1495088at2"/>
<reference evidence="2 3" key="1">
    <citation type="submission" date="2017-07" db="EMBL/GenBank/DDBJ databases">
        <authorList>
            <person name="Sun Z.S."/>
            <person name="Albrecht U."/>
            <person name="Echele G."/>
            <person name="Lee C.C."/>
        </authorList>
    </citation>
    <scope>NUCLEOTIDE SEQUENCE [LARGE SCALE GENOMIC DNA]</scope>
    <source>
        <strain evidence="3">type strain: KCTC 22618</strain>
    </source>
</reference>
<evidence type="ECO:0000313" key="2">
    <source>
        <dbReference type="EMBL" id="SNR14140.1"/>
    </source>
</evidence>
<sequence>MKKVVSLLLFFLLIQTGVSQKVSYNGEAFGACEAVEASVSKNKFSVYISQHELREGYGGKFELSGGRLNVDNNKVPNNLELVMEVDFVNGLKFPITPKDSVYINLSALNKGYRDDMSMMSQINSKDHARVEKERKDFQGKKNGMQEKMKALTKKFQEGKISADEFGKKLKALSDPLLKEAQSSYTNSIRFTEAEDATTYSIDFINTYKLIESRAFSGTLYIERFNEKEFVASFNGIQIVDCLEKRAASSKEEEKKCKSHRSKYMKEFFVFKEGEVKGTINVKLKKFEDFR</sequence>
<organism evidence="2 3">
    <name type="scientific">Tenacibaculum jejuense</name>
    <dbReference type="NCBI Taxonomy" id="584609"/>
    <lineage>
        <taxon>Bacteria</taxon>
        <taxon>Pseudomonadati</taxon>
        <taxon>Bacteroidota</taxon>
        <taxon>Flavobacteriia</taxon>
        <taxon>Flavobacteriales</taxon>
        <taxon>Flavobacteriaceae</taxon>
        <taxon>Tenacibaculum</taxon>
    </lineage>
</organism>
<evidence type="ECO:0000313" key="3">
    <source>
        <dbReference type="Proteomes" id="UP000215214"/>
    </source>
</evidence>
<accession>A0A238U6Y5</accession>
<feature type="coiled-coil region" evidence="1">
    <location>
        <begin position="127"/>
        <end position="154"/>
    </location>
</feature>
<protein>
    <submittedName>
        <fullName evidence="2">Uncharacterized protein</fullName>
    </submittedName>
</protein>